<keyword evidence="2" id="KW-1133">Transmembrane helix</keyword>
<keyword evidence="3" id="KW-0808">Transferase</keyword>
<keyword evidence="4" id="KW-1185">Reference proteome</keyword>
<organism evidence="3 4">
    <name type="scientific">Nitzschia inconspicua</name>
    <dbReference type="NCBI Taxonomy" id="303405"/>
    <lineage>
        <taxon>Eukaryota</taxon>
        <taxon>Sar</taxon>
        <taxon>Stramenopiles</taxon>
        <taxon>Ochrophyta</taxon>
        <taxon>Bacillariophyta</taxon>
        <taxon>Bacillariophyceae</taxon>
        <taxon>Bacillariophycidae</taxon>
        <taxon>Bacillariales</taxon>
        <taxon>Bacillariaceae</taxon>
        <taxon>Nitzschia</taxon>
    </lineage>
</organism>
<proteinExistence type="predicted"/>
<dbReference type="EMBL" id="JAGRRH010000018">
    <property type="protein sequence ID" value="KAG7351224.1"/>
    <property type="molecule type" value="Genomic_DNA"/>
</dbReference>
<accession>A0A9K3PN80</accession>
<feature type="compositionally biased region" description="Basic and acidic residues" evidence="1">
    <location>
        <begin position="9"/>
        <end position="18"/>
    </location>
</feature>
<feature type="region of interest" description="Disordered" evidence="1">
    <location>
        <begin position="1"/>
        <end position="29"/>
    </location>
</feature>
<sequence length="535" mass="60897">MIVSRRRNVHSERNESRNDNLPGLLQPTLPLPIANRNEISQRDVITSESIDIDPEKPVSPSSRGYAIGPPSPDQQHPQQSRIRRKRKRTFLVDLMLHPLTVPLVVLTLVAFLYTTVSTYIYYYLPASVLRIPVANVDVPVPSAMEWPFIHIVNTRFMQEQGALTTLGMARFHLFMTFCFPTMISQSSQHFFWIIKTDPEFTKTPIFDLMLQAIQSVPNHNIYLVASNNNFLINPLIKGSWKDGAECLDLLQSKIYTGNITKLHMAMALRNERPVLETRLDADDGLHMHYLKYIQLVALKRFQPAIYRAIQHRPNGEDLTEPTTKPANLPPVPQWLYWCTRRHVEWHSSIEDSEEWQNVDNLTIGVLVPIQHDKLCVTPGMTVGYNIDVDAANVPFHSHDTLFRAVSKSSDCFSPGRLTIPVNKTAGTKMPACLVLVEDLLFCAVRSRTLTSAGMLNVGIIPAFRMEPNTTNRLWQLLDERFSITKAKVQRTQEFLVRHRKEVAYENVLGQCTTGHSCKDQAKAELQKIIDEESAA</sequence>
<dbReference type="AlphaFoldDB" id="A0A9K3PN80"/>
<keyword evidence="2" id="KW-0812">Transmembrane</keyword>
<evidence type="ECO:0000313" key="4">
    <source>
        <dbReference type="Proteomes" id="UP000693970"/>
    </source>
</evidence>
<dbReference type="GO" id="GO:0016740">
    <property type="term" value="F:transferase activity"/>
    <property type="evidence" value="ECO:0007669"/>
    <property type="project" value="UniProtKB-KW"/>
</dbReference>
<protein>
    <submittedName>
        <fullName evidence="3">Rhamnosyl transferase</fullName>
    </submittedName>
</protein>
<reference evidence="3" key="1">
    <citation type="journal article" date="2021" name="Sci. Rep.">
        <title>Diploid genomic architecture of Nitzschia inconspicua, an elite biomass production diatom.</title>
        <authorList>
            <person name="Oliver A."/>
            <person name="Podell S."/>
            <person name="Pinowska A."/>
            <person name="Traller J.C."/>
            <person name="Smith S.R."/>
            <person name="McClure R."/>
            <person name="Beliaev A."/>
            <person name="Bohutskyi P."/>
            <person name="Hill E.A."/>
            <person name="Rabines A."/>
            <person name="Zheng H."/>
            <person name="Allen L.Z."/>
            <person name="Kuo A."/>
            <person name="Grigoriev I.V."/>
            <person name="Allen A.E."/>
            <person name="Hazlebeck D."/>
            <person name="Allen E.E."/>
        </authorList>
    </citation>
    <scope>NUCLEOTIDE SEQUENCE</scope>
    <source>
        <strain evidence="3">Hildebrandi</strain>
    </source>
</reference>
<name>A0A9K3PN80_9STRA</name>
<gene>
    <name evidence="3" type="ORF">IV203_010584</name>
</gene>
<evidence type="ECO:0000256" key="1">
    <source>
        <dbReference type="SAM" id="MobiDB-lite"/>
    </source>
</evidence>
<evidence type="ECO:0000313" key="3">
    <source>
        <dbReference type="EMBL" id="KAG7351224.1"/>
    </source>
</evidence>
<dbReference type="Proteomes" id="UP000693970">
    <property type="component" value="Unassembled WGS sequence"/>
</dbReference>
<keyword evidence="2" id="KW-0472">Membrane</keyword>
<evidence type="ECO:0000256" key="2">
    <source>
        <dbReference type="SAM" id="Phobius"/>
    </source>
</evidence>
<comment type="caution">
    <text evidence="3">The sequence shown here is derived from an EMBL/GenBank/DDBJ whole genome shotgun (WGS) entry which is preliminary data.</text>
</comment>
<feature type="transmembrane region" description="Helical" evidence="2">
    <location>
        <begin position="90"/>
        <end position="113"/>
    </location>
</feature>
<reference evidence="3" key="2">
    <citation type="submission" date="2021-04" db="EMBL/GenBank/DDBJ databases">
        <authorList>
            <person name="Podell S."/>
        </authorList>
    </citation>
    <scope>NUCLEOTIDE SEQUENCE</scope>
    <source>
        <strain evidence="3">Hildebrandi</strain>
    </source>
</reference>
<dbReference type="OrthoDB" id="44269at2759"/>
<feature type="region of interest" description="Disordered" evidence="1">
    <location>
        <begin position="44"/>
        <end position="82"/>
    </location>
</feature>